<keyword evidence="7" id="KW-0175">Coiled coil</keyword>
<dbReference type="InterPro" id="IPR003856">
    <property type="entry name" value="LPS_length_determ_N"/>
</dbReference>
<dbReference type="Gene3D" id="3.40.50.300">
    <property type="entry name" value="P-loop containing nucleotide triphosphate hydrolases"/>
    <property type="match status" value="1"/>
</dbReference>
<dbReference type="EMBL" id="BDCX01000008">
    <property type="protein sequence ID" value="GAT68112.1"/>
    <property type="molecule type" value="Genomic_DNA"/>
</dbReference>
<keyword evidence="11" id="KW-1185">Reference proteome</keyword>
<evidence type="ECO:0000259" key="9">
    <source>
        <dbReference type="Pfam" id="PF02706"/>
    </source>
</evidence>
<organism evidence="10 11">
    <name type="scientific">Planomonospora sphaerica</name>
    <dbReference type="NCBI Taxonomy" id="161355"/>
    <lineage>
        <taxon>Bacteria</taxon>
        <taxon>Bacillati</taxon>
        <taxon>Actinomycetota</taxon>
        <taxon>Actinomycetes</taxon>
        <taxon>Streptosporangiales</taxon>
        <taxon>Streptosporangiaceae</taxon>
        <taxon>Planomonospora</taxon>
    </lineage>
</organism>
<gene>
    <name evidence="10" type="ORF">PS9374_03773</name>
</gene>
<dbReference type="GO" id="GO:0005886">
    <property type="term" value="C:plasma membrane"/>
    <property type="evidence" value="ECO:0007669"/>
    <property type="project" value="UniProtKB-SubCell"/>
</dbReference>
<protein>
    <submittedName>
        <fullName evidence="10">LPS biosynthesis protein</fullName>
    </submittedName>
</protein>
<dbReference type="SUPFAM" id="SSF52540">
    <property type="entry name" value="P-loop containing nucleoside triphosphate hydrolases"/>
    <property type="match status" value="1"/>
</dbReference>
<dbReference type="PANTHER" id="PTHR32309">
    <property type="entry name" value="TYROSINE-PROTEIN KINASE"/>
    <property type="match status" value="1"/>
</dbReference>
<evidence type="ECO:0000256" key="2">
    <source>
        <dbReference type="ARBA" id="ARBA00006683"/>
    </source>
</evidence>
<evidence type="ECO:0000256" key="1">
    <source>
        <dbReference type="ARBA" id="ARBA00004651"/>
    </source>
</evidence>
<proteinExistence type="inferred from homology"/>
<accession>A0A171DE55</accession>
<dbReference type="RefSeq" id="WP_196466441.1">
    <property type="nucleotide sequence ID" value="NZ_BDCX01000008.1"/>
</dbReference>
<sequence>MAGGQATPFRSQLLVQALRYRKPLITVCVLLGTLLGVGAAQLMPQSYKASTTVLIIPLSGNPYSPEGRGDDLINLASETQLVTADTVMNRVASTLGGSVDRASIPDRVTVEVPANTQTLLITFTAGDPDTASKGAAAFANSYLTYRRNRSESIIDGKIKQVEEQSAKVDASLRKATNDLSSGKLSSARRTYLTQRVTQFTNQLAVLEEQANDLASTPIFPGQVISSAPASSGSSLLGTPELGVAGLLAGLLGGLGLGMLREYGDDRLRDAESVERYGVPVLAVRSMPVQPYEPLTTPDSQDDEELRKLRVAVLTRITDMPASMLVAGVSGNDHAARLSADLALALGAGGTETILIDADHTATPSASALLGATIQRGLTDVLLDHDDPQALLREAGPQTQLLPQGTDLKNASSHFLGRGLFQTVNVFRHGADLVIVTGPPLDDPDGQALNMVSYATLLVITAGVTRRREVRAAYAQAEQAEAKIIGAVVLTPPSRRELRAAAAREASRATAEPILVESSVMSAISAAEPRDRADEAEVVIEDPEVVDEDAVVEEPEIVVLDLPDPDDEPRPMTDEAPTMAFPRINNDTPAKTGRSK</sequence>
<evidence type="ECO:0000256" key="5">
    <source>
        <dbReference type="ARBA" id="ARBA00022989"/>
    </source>
</evidence>
<dbReference type="InterPro" id="IPR050445">
    <property type="entry name" value="Bact_polysacc_biosynth/exp"/>
</dbReference>
<evidence type="ECO:0000256" key="3">
    <source>
        <dbReference type="ARBA" id="ARBA00022475"/>
    </source>
</evidence>
<reference evidence="10 11" key="1">
    <citation type="journal article" date="2016" name="Genome Announc.">
        <title>Draft Genome Sequence of Planomonospora sphaerica JCM9374, a Rare Actinomycete.</title>
        <authorList>
            <person name="Dohra H."/>
            <person name="Suzuki T."/>
            <person name="Inoue Y."/>
            <person name="Kodani S."/>
        </authorList>
    </citation>
    <scope>NUCLEOTIDE SEQUENCE [LARGE SCALE GENOMIC DNA]</scope>
    <source>
        <strain evidence="10 11">JCM 9374</strain>
    </source>
</reference>
<evidence type="ECO:0000313" key="11">
    <source>
        <dbReference type="Proteomes" id="UP000077701"/>
    </source>
</evidence>
<comment type="caution">
    <text evidence="10">The sequence shown here is derived from an EMBL/GenBank/DDBJ whole genome shotgun (WGS) entry which is preliminary data.</text>
</comment>
<comment type="similarity">
    <text evidence="2">Belongs to the CpsC/CapA family.</text>
</comment>
<evidence type="ECO:0000256" key="6">
    <source>
        <dbReference type="ARBA" id="ARBA00023136"/>
    </source>
</evidence>
<reference evidence="11" key="2">
    <citation type="submission" date="2016-04" db="EMBL/GenBank/DDBJ databases">
        <title>Planomonospora sphaerica JCM9374 whole genome shotgun sequence.</title>
        <authorList>
            <person name="Suzuki T."/>
            <person name="Dohra H."/>
            <person name="Kodani S."/>
        </authorList>
    </citation>
    <scope>NUCLEOTIDE SEQUENCE [LARGE SCALE GENOMIC DNA]</scope>
    <source>
        <strain evidence="11">JCM 9374</strain>
    </source>
</reference>
<keyword evidence="3" id="KW-1003">Cell membrane</keyword>
<dbReference type="PANTHER" id="PTHR32309:SF31">
    <property type="entry name" value="CAPSULAR EXOPOLYSACCHARIDE FAMILY"/>
    <property type="match status" value="1"/>
</dbReference>
<keyword evidence="5" id="KW-1133">Transmembrane helix</keyword>
<evidence type="ECO:0000256" key="8">
    <source>
        <dbReference type="SAM" id="MobiDB-lite"/>
    </source>
</evidence>
<dbReference type="Proteomes" id="UP000077701">
    <property type="component" value="Unassembled WGS sequence"/>
</dbReference>
<feature type="region of interest" description="Disordered" evidence="8">
    <location>
        <begin position="559"/>
        <end position="595"/>
    </location>
</feature>
<evidence type="ECO:0000256" key="7">
    <source>
        <dbReference type="SAM" id="Coils"/>
    </source>
</evidence>
<dbReference type="Pfam" id="PF02706">
    <property type="entry name" value="Wzz"/>
    <property type="match status" value="1"/>
</dbReference>
<comment type="subcellular location">
    <subcellularLocation>
        <location evidence="1">Cell membrane</location>
        <topology evidence="1">Multi-pass membrane protein</topology>
    </subcellularLocation>
</comment>
<name>A0A171DE55_9ACTN</name>
<evidence type="ECO:0000256" key="4">
    <source>
        <dbReference type="ARBA" id="ARBA00022692"/>
    </source>
</evidence>
<dbReference type="AlphaFoldDB" id="A0A171DE55"/>
<feature type="coiled-coil region" evidence="7">
    <location>
        <begin position="158"/>
        <end position="216"/>
    </location>
</feature>
<evidence type="ECO:0000313" key="10">
    <source>
        <dbReference type="EMBL" id="GAT68112.1"/>
    </source>
</evidence>
<feature type="domain" description="Polysaccharide chain length determinant N-terminal" evidence="9">
    <location>
        <begin position="14"/>
        <end position="93"/>
    </location>
</feature>
<dbReference type="InterPro" id="IPR027417">
    <property type="entry name" value="P-loop_NTPase"/>
</dbReference>
<dbReference type="STRING" id="161355.PS9374_03773"/>
<keyword evidence="4" id="KW-0812">Transmembrane</keyword>
<keyword evidence="6" id="KW-0472">Membrane</keyword>